<feature type="region of interest" description="Disordered" evidence="1">
    <location>
        <begin position="1"/>
        <end position="49"/>
    </location>
</feature>
<keyword evidence="3" id="KW-1185">Reference proteome</keyword>
<accession>A0A164QSN6</accession>
<reference evidence="2 3" key="1">
    <citation type="submission" date="2016-03" db="EMBL/GenBank/DDBJ databases">
        <title>EvidentialGene: Evidence-directed Construction of Genes on Genomes.</title>
        <authorList>
            <person name="Gilbert D.G."/>
            <person name="Choi J.-H."/>
            <person name="Mockaitis K."/>
            <person name="Colbourne J."/>
            <person name="Pfrender M."/>
        </authorList>
    </citation>
    <scope>NUCLEOTIDE SEQUENCE [LARGE SCALE GENOMIC DNA]</scope>
    <source>
        <strain evidence="2 3">Xinb3</strain>
        <tissue evidence="2">Complete organism</tissue>
    </source>
</reference>
<evidence type="ECO:0000256" key="1">
    <source>
        <dbReference type="SAM" id="MobiDB-lite"/>
    </source>
</evidence>
<feature type="compositionally biased region" description="Polar residues" evidence="1">
    <location>
        <begin position="33"/>
        <end position="49"/>
    </location>
</feature>
<sequence length="49" mass="5573">MIEMAMFDSLERTSQTLFPHTPKRAGRPPPPQHQYSHTIQSAIFTSSES</sequence>
<gene>
    <name evidence="2" type="ORF">APZ42_028145</name>
</gene>
<name>A0A164QSN6_9CRUS</name>
<evidence type="ECO:0000313" key="3">
    <source>
        <dbReference type="Proteomes" id="UP000076858"/>
    </source>
</evidence>
<dbReference type="EMBL" id="LRGB01002377">
    <property type="protein sequence ID" value="KZS08022.1"/>
    <property type="molecule type" value="Genomic_DNA"/>
</dbReference>
<evidence type="ECO:0000313" key="2">
    <source>
        <dbReference type="EMBL" id="KZS08022.1"/>
    </source>
</evidence>
<comment type="caution">
    <text evidence="2">The sequence shown here is derived from an EMBL/GenBank/DDBJ whole genome shotgun (WGS) entry which is preliminary data.</text>
</comment>
<proteinExistence type="predicted"/>
<dbReference type="AlphaFoldDB" id="A0A164QSN6"/>
<dbReference type="Proteomes" id="UP000076858">
    <property type="component" value="Unassembled WGS sequence"/>
</dbReference>
<organism evidence="2 3">
    <name type="scientific">Daphnia magna</name>
    <dbReference type="NCBI Taxonomy" id="35525"/>
    <lineage>
        <taxon>Eukaryota</taxon>
        <taxon>Metazoa</taxon>
        <taxon>Ecdysozoa</taxon>
        <taxon>Arthropoda</taxon>
        <taxon>Crustacea</taxon>
        <taxon>Branchiopoda</taxon>
        <taxon>Diplostraca</taxon>
        <taxon>Cladocera</taxon>
        <taxon>Anomopoda</taxon>
        <taxon>Daphniidae</taxon>
        <taxon>Daphnia</taxon>
    </lineage>
</organism>
<protein>
    <submittedName>
        <fullName evidence="2">Uncharacterized protein</fullName>
    </submittedName>
</protein>